<evidence type="ECO:0000256" key="7">
    <source>
        <dbReference type="ARBA" id="ARBA00023237"/>
    </source>
</evidence>
<feature type="signal peptide" evidence="8">
    <location>
        <begin position="1"/>
        <end position="21"/>
    </location>
</feature>
<evidence type="ECO:0000256" key="4">
    <source>
        <dbReference type="ARBA" id="ARBA00022692"/>
    </source>
</evidence>
<protein>
    <submittedName>
        <fullName evidence="9">Porin</fullName>
    </submittedName>
</protein>
<comment type="subcellular location">
    <subcellularLocation>
        <location evidence="1">Cell outer membrane</location>
        <topology evidence="1">Multi-pass membrane protein</topology>
    </subcellularLocation>
</comment>
<name>A0AAU6TZX8_UNCXX</name>
<dbReference type="InterPro" id="IPR050298">
    <property type="entry name" value="Gram-neg_bact_OMP"/>
</dbReference>
<dbReference type="CDD" id="cd00342">
    <property type="entry name" value="gram_neg_porins"/>
    <property type="match status" value="1"/>
</dbReference>
<reference evidence="9" key="1">
    <citation type="submission" date="2022-03" db="EMBL/GenBank/DDBJ databases">
        <title>Sea Food Isolates.</title>
        <authorList>
            <person name="Li c."/>
        </authorList>
    </citation>
    <scope>NUCLEOTIDE SEQUENCE</scope>
    <source>
        <strain evidence="9">19GA11TI05</strain>
    </source>
</reference>
<dbReference type="AlphaFoldDB" id="A0AAU6TZX8"/>
<evidence type="ECO:0000256" key="6">
    <source>
        <dbReference type="ARBA" id="ARBA00023136"/>
    </source>
</evidence>
<gene>
    <name evidence="9" type="ORF">MRM81_05865</name>
</gene>
<dbReference type="Pfam" id="PF00267">
    <property type="entry name" value="Porin_1"/>
    <property type="match status" value="1"/>
</dbReference>
<evidence type="ECO:0000256" key="1">
    <source>
        <dbReference type="ARBA" id="ARBA00004571"/>
    </source>
</evidence>
<keyword evidence="7" id="KW-0998">Cell outer membrane</keyword>
<dbReference type="GO" id="GO:0015288">
    <property type="term" value="F:porin activity"/>
    <property type="evidence" value="ECO:0007669"/>
    <property type="project" value="InterPro"/>
</dbReference>
<sequence>MKRNILAVVIPALLVAGAANAAEIYNKDGNKVDLYGKVDVRHMFAKSDDNGSKEDGDDSRVRFGIKGETQITDQLTGFGRFENEIKTNGVEGDNKNKVRLAYAGFKFAEFGSIDYGRNYGVVYDTAAWTDVLPLFGGDTMAQTDVYMTGRNANLLTYRNTDFFGYVDGLSFALQYQGANDDNSIAARDSKVTKDPITGQIEDVQGNAKANGDGFGLSTAYDLGWGVTLGAGYSNSARTFGQKYDSLAEGKRADAWNVGAKYDANNLYLAAMYGETRNMTKFGEDDHIANKTQNIELVAQYQFDFGLRPSIAYLQSKGKNLFNDSGITGLSDSQDLVKYIDLGAYYYFNKNMSAVIDYKINLLDNNDFTRGAGINTGDVVGLGLTYQF</sequence>
<keyword evidence="6" id="KW-0472">Membrane</keyword>
<dbReference type="SUPFAM" id="SSF56935">
    <property type="entry name" value="Porins"/>
    <property type="match status" value="1"/>
</dbReference>
<evidence type="ECO:0000256" key="3">
    <source>
        <dbReference type="ARBA" id="ARBA00022452"/>
    </source>
</evidence>
<dbReference type="PANTHER" id="PTHR34501:SF8">
    <property type="entry name" value="OUTER MEMBRANE PORIN N-RELATED"/>
    <property type="match status" value="1"/>
</dbReference>
<evidence type="ECO:0000313" key="9">
    <source>
        <dbReference type="EMBL" id="XAG66562.1"/>
    </source>
</evidence>
<keyword evidence="4" id="KW-0812">Transmembrane</keyword>
<keyword evidence="3" id="KW-1134">Transmembrane beta strand</keyword>
<evidence type="ECO:0000256" key="8">
    <source>
        <dbReference type="SAM" id="SignalP"/>
    </source>
</evidence>
<proteinExistence type="inferred from homology"/>
<dbReference type="GO" id="GO:0009279">
    <property type="term" value="C:cell outer membrane"/>
    <property type="evidence" value="ECO:0007669"/>
    <property type="project" value="UniProtKB-SubCell"/>
</dbReference>
<feature type="chain" id="PRO_5043974829" evidence="8">
    <location>
        <begin position="22"/>
        <end position="387"/>
    </location>
</feature>
<dbReference type="InterPro" id="IPR023614">
    <property type="entry name" value="Porin_dom_sf"/>
</dbReference>
<dbReference type="PRINTS" id="PR00183">
    <property type="entry name" value="ECOLIPORIN"/>
</dbReference>
<dbReference type="PANTHER" id="PTHR34501">
    <property type="entry name" value="PROTEIN YDDL-RELATED"/>
    <property type="match status" value="1"/>
</dbReference>
<dbReference type="EMBL" id="CP095362">
    <property type="protein sequence ID" value="XAG66562.1"/>
    <property type="molecule type" value="Genomic_DNA"/>
</dbReference>
<dbReference type="PRINTS" id="PR00182">
    <property type="entry name" value="ECOLNEIPORIN"/>
</dbReference>
<accession>A0AAU6TZX8</accession>
<keyword evidence="5 8" id="KW-0732">Signal</keyword>
<evidence type="ECO:0000256" key="5">
    <source>
        <dbReference type="ARBA" id="ARBA00022729"/>
    </source>
</evidence>
<dbReference type="GO" id="GO:0034220">
    <property type="term" value="P:monoatomic ion transmembrane transport"/>
    <property type="evidence" value="ECO:0007669"/>
    <property type="project" value="InterPro"/>
</dbReference>
<evidence type="ECO:0000256" key="2">
    <source>
        <dbReference type="ARBA" id="ARBA00007539"/>
    </source>
</evidence>
<dbReference type="Gene3D" id="2.40.160.10">
    <property type="entry name" value="Porin"/>
    <property type="match status" value="1"/>
</dbReference>
<comment type="similarity">
    <text evidence="2">Belongs to the Gram-negative porin family.</text>
</comment>
<organism evidence="9">
    <name type="scientific">bacterium 19GA11TI05</name>
    <dbReference type="NCBI Taxonomy" id="2920688"/>
    <lineage>
        <taxon>Bacteria</taxon>
    </lineage>
</organism>
<dbReference type="InterPro" id="IPR033900">
    <property type="entry name" value="Gram_neg_porin_domain"/>
</dbReference>
<dbReference type="InterPro" id="IPR001897">
    <property type="entry name" value="Porin_gammaproteobac"/>
</dbReference>
<dbReference type="InterPro" id="IPR001702">
    <property type="entry name" value="Porin_Gram-ve"/>
</dbReference>